<dbReference type="InterPro" id="IPR010579">
    <property type="entry name" value="MHC_I_a_C"/>
</dbReference>
<dbReference type="InterPro" id="IPR013783">
    <property type="entry name" value="Ig-like_fold"/>
</dbReference>
<evidence type="ECO:0000313" key="13">
    <source>
        <dbReference type="EMBL" id="CAD7674934.1"/>
    </source>
</evidence>
<feature type="chain" id="PRO_5032507907" evidence="11">
    <location>
        <begin position="20"/>
        <end position="296"/>
    </location>
</feature>
<dbReference type="SMART" id="SM00407">
    <property type="entry name" value="IGc1"/>
    <property type="match status" value="1"/>
</dbReference>
<dbReference type="GO" id="GO:0002476">
    <property type="term" value="P:antigen processing and presentation of endogenous peptide antigen via MHC class Ib"/>
    <property type="evidence" value="ECO:0007669"/>
    <property type="project" value="TreeGrafter"/>
</dbReference>
<dbReference type="PANTHER" id="PTHR16675">
    <property type="entry name" value="MHC CLASS I-RELATED"/>
    <property type="match status" value="1"/>
</dbReference>
<feature type="region of interest" description="Disordered" evidence="10">
    <location>
        <begin position="273"/>
        <end position="296"/>
    </location>
</feature>
<evidence type="ECO:0000256" key="2">
    <source>
        <dbReference type="ARBA" id="ARBA00004167"/>
    </source>
</evidence>
<protein>
    <submittedName>
        <fullName evidence="13">(raccoon dog) hypothetical protein</fullName>
    </submittedName>
</protein>
<feature type="domain" description="Ig-like" evidence="12">
    <location>
        <begin position="156"/>
        <end position="243"/>
    </location>
</feature>
<evidence type="ECO:0000313" key="14">
    <source>
        <dbReference type="Proteomes" id="UP000645828"/>
    </source>
</evidence>
<dbReference type="GO" id="GO:0098553">
    <property type="term" value="C:lumenal side of endoplasmic reticulum membrane"/>
    <property type="evidence" value="ECO:0007669"/>
    <property type="project" value="UniProtKB-ARBA"/>
</dbReference>
<feature type="compositionally biased region" description="Polar residues" evidence="10">
    <location>
        <begin position="285"/>
        <end position="296"/>
    </location>
</feature>
<dbReference type="EMBL" id="CAJHUB010000673">
    <property type="protein sequence ID" value="CAD7674934.1"/>
    <property type="molecule type" value="Genomic_DNA"/>
</dbReference>
<dbReference type="InterPro" id="IPR007110">
    <property type="entry name" value="Ig-like_dom"/>
</dbReference>
<evidence type="ECO:0000256" key="5">
    <source>
        <dbReference type="ARBA" id="ARBA00022692"/>
    </source>
</evidence>
<keyword evidence="9" id="KW-0325">Glycoprotein</keyword>
<organism evidence="13 14">
    <name type="scientific">Nyctereutes procyonoides</name>
    <name type="common">Raccoon dog</name>
    <name type="synonym">Canis procyonoides</name>
    <dbReference type="NCBI Taxonomy" id="34880"/>
    <lineage>
        <taxon>Eukaryota</taxon>
        <taxon>Metazoa</taxon>
        <taxon>Chordata</taxon>
        <taxon>Craniata</taxon>
        <taxon>Vertebrata</taxon>
        <taxon>Euteleostomi</taxon>
        <taxon>Mammalia</taxon>
        <taxon>Eutheria</taxon>
        <taxon>Laurasiatheria</taxon>
        <taxon>Carnivora</taxon>
        <taxon>Caniformia</taxon>
        <taxon>Canidae</taxon>
        <taxon>Nyctereutes</taxon>
    </lineage>
</organism>
<dbReference type="InterPro" id="IPR003006">
    <property type="entry name" value="Ig/MHC_CS"/>
</dbReference>
<feature type="region of interest" description="Disordered" evidence="10">
    <location>
        <begin position="131"/>
        <end position="175"/>
    </location>
</feature>
<dbReference type="Pfam" id="PF06623">
    <property type="entry name" value="MHC_I_C"/>
    <property type="match status" value="1"/>
</dbReference>
<comment type="caution">
    <text evidence="13">The sequence shown here is derived from an EMBL/GenBank/DDBJ whole genome shotgun (WGS) entry which is preliminary data.</text>
</comment>
<dbReference type="SUPFAM" id="SSF48726">
    <property type="entry name" value="Immunoglobulin"/>
    <property type="match status" value="1"/>
</dbReference>
<evidence type="ECO:0000256" key="1">
    <source>
        <dbReference type="ARBA" id="ARBA00002297"/>
    </source>
</evidence>
<dbReference type="InterPro" id="IPR050208">
    <property type="entry name" value="MHC_class-I_related"/>
</dbReference>
<reference evidence="13" key="1">
    <citation type="submission" date="2020-12" db="EMBL/GenBank/DDBJ databases">
        <authorList>
            <consortium name="Molecular Ecology Group"/>
        </authorList>
    </citation>
    <scope>NUCLEOTIDE SEQUENCE</scope>
    <source>
        <strain evidence="13">TBG_1078</strain>
    </source>
</reference>
<dbReference type="PANTHER" id="PTHR16675:SF251">
    <property type="entry name" value="HLA CLASS I HISTOCOMPATIBILITY ANTIGEN, C ALPHA CHAIN"/>
    <property type="match status" value="1"/>
</dbReference>
<feature type="region of interest" description="Disordered" evidence="10">
    <location>
        <begin position="76"/>
        <end position="95"/>
    </location>
</feature>
<evidence type="ECO:0000256" key="7">
    <source>
        <dbReference type="ARBA" id="ARBA00022989"/>
    </source>
</evidence>
<dbReference type="InterPro" id="IPR003597">
    <property type="entry name" value="Ig_C1-set"/>
</dbReference>
<dbReference type="GO" id="GO:0001916">
    <property type="term" value="P:positive regulation of T cell mediated cytotoxicity"/>
    <property type="evidence" value="ECO:0007669"/>
    <property type="project" value="TreeGrafter"/>
</dbReference>
<dbReference type="GO" id="GO:0030670">
    <property type="term" value="C:phagocytic vesicle membrane"/>
    <property type="evidence" value="ECO:0007669"/>
    <property type="project" value="UniProtKB-ARBA"/>
</dbReference>
<proteinExistence type="inferred from homology"/>
<comment type="similarity">
    <text evidence="3">Belongs to the MHC class I family.</text>
</comment>
<accession>A0A811YD29</accession>
<dbReference type="PROSITE" id="PS50835">
    <property type="entry name" value="IG_LIKE"/>
    <property type="match status" value="1"/>
</dbReference>
<evidence type="ECO:0000256" key="10">
    <source>
        <dbReference type="SAM" id="MobiDB-lite"/>
    </source>
</evidence>
<gene>
    <name evidence="13" type="ORF">NYPRO_LOCUS7729</name>
</gene>
<dbReference type="InterPro" id="IPR036179">
    <property type="entry name" value="Ig-like_dom_sf"/>
</dbReference>
<dbReference type="GO" id="GO:0042612">
    <property type="term" value="C:MHC class I protein complex"/>
    <property type="evidence" value="ECO:0007669"/>
    <property type="project" value="UniProtKB-KW"/>
</dbReference>
<dbReference type="GO" id="GO:0009897">
    <property type="term" value="C:external side of plasma membrane"/>
    <property type="evidence" value="ECO:0007669"/>
    <property type="project" value="TreeGrafter"/>
</dbReference>
<dbReference type="GO" id="GO:0005615">
    <property type="term" value="C:extracellular space"/>
    <property type="evidence" value="ECO:0007669"/>
    <property type="project" value="TreeGrafter"/>
</dbReference>
<dbReference type="Proteomes" id="UP000645828">
    <property type="component" value="Unassembled WGS sequence"/>
</dbReference>
<comment type="subcellular location">
    <subcellularLocation>
        <location evidence="2">Membrane</location>
        <topology evidence="2">Single-pass membrane protein</topology>
    </subcellularLocation>
</comment>
<keyword evidence="14" id="KW-1185">Reference proteome</keyword>
<comment type="function">
    <text evidence="1">Involved in the presentation of foreign antigens to the immune system.</text>
</comment>
<dbReference type="GO" id="GO:0006955">
    <property type="term" value="P:immune response"/>
    <property type="evidence" value="ECO:0007669"/>
    <property type="project" value="InterPro"/>
</dbReference>
<keyword evidence="4" id="KW-0490">MHC I</keyword>
<dbReference type="PROSITE" id="PS00290">
    <property type="entry name" value="IG_MHC"/>
    <property type="match status" value="1"/>
</dbReference>
<dbReference type="Gene3D" id="2.60.40.10">
    <property type="entry name" value="Immunoglobulins"/>
    <property type="match status" value="1"/>
</dbReference>
<keyword evidence="6" id="KW-0391">Immunity</keyword>
<name>A0A811YD29_NYCPR</name>
<evidence type="ECO:0000256" key="4">
    <source>
        <dbReference type="ARBA" id="ARBA00022451"/>
    </source>
</evidence>
<sequence length="296" mass="31937">MRYVPSILTLLLFKELLRGQCPGTPERKRGTPPALLVLLSVTLAATLPRAGSHPPGPWTPPCPGPTRRWCGSTATGPLRGAAGPGYRDRETRGVKKSAPINRGDLDALRGCYKQSEADAYDGRLHRDLRSRPADTAAQCPAQGGGGRCCRAESNDPETTSAERLRKDRRRGGRRCSAQNLPTRVTLSCRALGFYPAENALTWHGMGGGQTQDTELWAAAVVPCGQEQRYRCHVQHEGLVEPITRRWDIAALILVVAGVIGAVTWMKQRLGGNGPGYSRAARDDNAQGSDVSLTAPK</sequence>
<keyword evidence="7" id="KW-1133">Transmembrane helix</keyword>
<dbReference type="GO" id="GO:0042605">
    <property type="term" value="F:peptide antigen binding"/>
    <property type="evidence" value="ECO:0007669"/>
    <property type="project" value="TreeGrafter"/>
</dbReference>
<dbReference type="GO" id="GO:0005102">
    <property type="term" value="F:signaling receptor binding"/>
    <property type="evidence" value="ECO:0007669"/>
    <property type="project" value="TreeGrafter"/>
</dbReference>
<evidence type="ECO:0000256" key="8">
    <source>
        <dbReference type="ARBA" id="ARBA00023136"/>
    </source>
</evidence>
<evidence type="ECO:0000256" key="9">
    <source>
        <dbReference type="ARBA" id="ARBA00023180"/>
    </source>
</evidence>
<keyword evidence="11" id="KW-0732">Signal</keyword>
<feature type="signal peptide" evidence="11">
    <location>
        <begin position="1"/>
        <end position="19"/>
    </location>
</feature>
<evidence type="ECO:0000256" key="6">
    <source>
        <dbReference type="ARBA" id="ARBA00022859"/>
    </source>
</evidence>
<evidence type="ECO:0000256" key="3">
    <source>
        <dbReference type="ARBA" id="ARBA00006909"/>
    </source>
</evidence>
<dbReference type="AlphaFoldDB" id="A0A811YD29"/>
<evidence type="ECO:0000256" key="11">
    <source>
        <dbReference type="SAM" id="SignalP"/>
    </source>
</evidence>
<evidence type="ECO:0000259" key="12">
    <source>
        <dbReference type="PROSITE" id="PS50835"/>
    </source>
</evidence>
<dbReference type="GO" id="GO:0002486">
    <property type="term" value="P:antigen processing and presentation of endogenous peptide antigen via MHC class I via ER pathway, TAP-independent"/>
    <property type="evidence" value="ECO:0007669"/>
    <property type="project" value="TreeGrafter"/>
</dbReference>
<keyword evidence="8" id="KW-0472">Membrane</keyword>
<keyword evidence="5" id="KW-0812">Transmembrane</keyword>